<keyword evidence="3" id="KW-1185">Reference proteome</keyword>
<dbReference type="AlphaFoldDB" id="A0A5M7BE27"/>
<proteinExistence type="predicted"/>
<dbReference type="Proteomes" id="UP000323946">
    <property type="component" value="Unassembled WGS sequence"/>
</dbReference>
<organism evidence="2 3">
    <name type="scientific">Saccharopolyspora hirsuta</name>
    <dbReference type="NCBI Taxonomy" id="1837"/>
    <lineage>
        <taxon>Bacteria</taxon>
        <taxon>Bacillati</taxon>
        <taxon>Actinomycetota</taxon>
        <taxon>Actinomycetes</taxon>
        <taxon>Pseudonocardiales</taxon>
        <taxon>Pseudonocardiaceae</taxon>
        <taxon>Saccharopolyspora</taxon>
    </lineage>
</organism>
<feature type="compositionally biased region" description="Basic and acidic residues" evidence="1">
    <location>
        <begin position="1"/>
        <end position="11"/>
    </location>
</feature>
<protein>
    <submittedName>
        <fullName evidence="2">Uncharacterized protein</fullName>
    </submittedName>
</protein>
<sequence>MNNDTGRRIRSSEITTPEVAARSVPVDDLAFEPDFDAGEQAGADVAPARTYDALQTRGAPEWP</sequence>
<evidence type="ECO:0000256" key="1">
    <source>
        <dbReference type="SAM" id="MobiDB-lite"/>
    </source>
</evidence>
<feature type="region of interest" description="Disordered" evidence="1">
    <location>
        <begin position="1"/>
        <end position="21"/>
    </location>
</feature>
<accession>A0A5M7BE27</accession>
<dbReference type="EMBL" id="VWPH01000021">
    <property type="protein sequence ID" value="KAA5825485.1"/>
    <property type="molecule type" value="Genomic_DNA"/>
</dbReference>
<dbReference type="RefSeq" id="WP_150070801.1">
    <property type="nucleotide sequence ID" value="NZ_VWPH01000021.1"/>
</dbReference>
<reference evidence="2 3" key="1">
    <citation type="submission" date="2019-09" db="EMBL/GenBank/DDBJ databases">
        <title>Draft genome sequence of the thermophilic Saccharopolyspora hirsuta VKM Ac-666T.</title>
        <authorList>
            <person name="Lobastova T.G."/>
            <person name="Fokina V."/>
            <person name="Bragin E.Y."/>
            <person name="Shtratnikova V.Y."/>
            <person name="Starodumova I.P."/>
            <person name="Tarlachkov S.V."/>
            <person name="Donova M.V."/>
        </authorList>
    </citation>
    <scope>NUCLEOTIDE SEQUENCE [LARGE SCALE GENOMIC DNA]</scope>
    <source>
        <strain evidence="2 3">VKM Ac-666</strain>
    </source>
</reference>
<evidence type="ECO:0000313" key="2">
    <source>
        <dbReference type="EMBL" id="KAA5825485.1"/>
    </source>
</evidence>
<comment type="caution">
    <text evidence="2">The sequence shown here is derived from an EMBL/GenBank/DDBJ whole genome shotgun (WGS) entry which is preliminary data.</text>
</comment>
<evidence type="ECO:0000313" key="3">
    <source>
        <dbReference type="Proteomes" id="UP000323946"/>
    </source>
</evidence>
<gene>
    <name evidence="2" type="ORF">F1721_33190</name>
</gene>
<name>A0A5M7BE27_SACHI</name>